<organism evidence="1 2">
    <name type="scientific">Youngiibacter multivorans</name>
    <dbReference type="NCBI Taxonomy" id="937251"/>
    <lineage>
        <taxon>Bacteria</taxon>
        <taxon>Bacillati</taxon>
        <taxon>Bacillota</taxon>
        <taxon>Clostridia</taxon>
        <taxon>Eubacteriales</taxon>
        <taxon>Clostridiaceae</taxon>
        <taxon>Youngiibacter</taxon>
    </lineage>
</organism>
<dbReference type="InterPro" id="IPR012460">
    <property type="entry name" value="DUF1667"/>
</dbReference>
<dbReference type="Gene3D" id="3.10.530.10">
    <property type="entry name" value="CPE0013-like"/>
    <property type="match status" value="1"/>
</dbReference>
<keyword evidence="2" id="KW-1185">Reference proteome</keyword>
<dbReference type="PANTHER" id="PTHR39450:SF1">
    <property type="entry name" value="DUF1667 DOMAIN-CONTAINING PROTEIN"/>
    <property type="match status" value="1"/>
</dbReference>
<name>A0ABS4G4L8_9CLOT</name>
<accession>A0ABS4G4L8</accession>
<sequence length="119" mass="12610">MAELTCIVCPRGCLLKVIENHEGYSVTGNACPRGVPYAVREMTDPRRMVSSTARIEGAIHRRLPVKTSGDIPKGLVTKVCAEIGRLVVIAPVACGDVIIGNVLGTGADVIAARTMERVP</sequence>
<dbReference type="InterPro" id="IPR036593">
    <property type="entry name" value="CPE0013-like_sf"/>
</dbReference>
<evidence type="ECO:0000313" key="2">
    <source>
        <dbReference type="Proteomes" id="UP001519271"/>
    </source>
</evidence>
<dbReference type="SUPFAM" id="SSF160148">
    <property type="entry name" value="CPE0013-like"/>
    <property type="match status" value="1"/>
</dbReference>
<dbReference type="EMBL" id="JAGGKC010000015">
    <property type="protein sequence ID" value="MBP1919486.1"/>
    <property type="molecule type" value="Genomic_DNA"/>
</dbReference>
<evidence type="ECO:0000313" key="1">
    <source>
        <dbReference type="EMBL" id="MBP1919486.1"/>
    </source>
</evidence>
<gene>
    <name evidence="1" type="ORF">J2Z34_001975</name>
</gene>
<comment type="caution">
    <text evidence="1">The sequence shown here is derived from an EMBL/GenBank/DDBJ whole genome shotgun (WGS) entry which is preliminary data.</text>
</comment>
<dbReference type="Proteomes" id="UP001519271">
    <property type="component" value="Unassembled WGS sequence"/>
</dbReference>
<reference evidence="1 2" key="1">
    <citation type="submission" date="2021-03" db="EMBL/GenBank/DDBJ databases">
        <title>Genomic Encyclopedia of Type Strains, Phase IV (KMG-IV): sequencing the most valuable type-strain genomes for metagenomic binning, comparative biology and taxonomic classification.</title>
        <authorList>
            <person name="Goeker M."/>
        </authorList>
    </citation>
    <scope>NUCLEOTIDE SEQUENCE [LARGE SCALE GENOMIC DNA]</scope>
    <source>
        <strain evidence="1 2">DSM 6139</strain>
    </source>
</reference>
<protein>
    <submittedName>
        <fullName evidence="1">CxxC motif-containing protein</fullName>
    </submittedName>
</protein>
<proteinExistence type="predicted"/>
<dbReference type="PANTHER" id="PTHR39450">
    <property type="entry name" value="MOLYBDOPTERIN OXIDOREDUCTASE, 4FE-4S CLUSTER-BINDING SUBUNIT"/>
    <property type="match status" value="1"/>
</dbReference>
<dbReference type="Pfam" id="PF07892">
    <property type="entry name" value="DUF1667"/>
    <property type="match status" value="1"/>
</dbReference>
<dbReference type="RefSeq" id="WP_209459682.1">
    <property type="nucleotide sequence ID" value="NZ_JAGGKC010000015.1"/>
</dbReference>